<organism evidence="4 5">
    <name type="scientific">Paenibacillus oceani</name>
    <dbReference type="NCBI Taxonomy" id="2772510"/>
    <lineage>
        <taxon>Bacteria</taxon>
        <taxon>Bacillati</taxon>
        <taxon>Bacillota</taxon>
        <taxon>Bacilli</taxon>
        <taxon>Bacillales</taxon>
        <taxon>Paenibacillaceae</taxon>
        <taxon>Paenibacillus</taxon>
    </lineage>
</organism>
<dbReference type="Gene3D" id="3.90.1150.10">
    <property type="entry name" value="Aspartate Aminotransferase, domain 1"/>
    <property type="match status" value="1"/>
</dbReference>
<reference evidence="4" key="1">
    <citation type="submission" date="2020-09" db="EMBL/GenBank/DDBJ databases">
        <title>A novel bacterium of genus Paenibacillus, isolated from South China Sea.</title>
        <authorList>
            <person name="Huang H."/>
            <person name="Mo K."/>
            <person name="Hu Y."/>
        </authorList>
    </citation>
    <scope>NUCLEOTIDE SEQUENCE</scope>
    <source>
        <strain evidence="4">IB182363</strain>
    </source>
</reference>
<dbReference type="GO" id="GO:0030170">
    <property type="term" value="F:pyridoxal phosphate binding"/>
    <property type="evidence" value="ECO:0007669"/>
    <property type="project" value="TreeGrafter"/>
</dbReference>
<gene>
    <name evidence="4" type="ORF">IDH45_00310</name>
</gene>
<feature type="modified residue" description="N6-(pyridoxal phosphate)lysine" evidence="2">
    <location>
        <position position="181"/>
    </location>
</feature>
<keyword evidence="4" id="KW-0032">Aminotransferase</keyword>
<dbReference type="PANTHER" id="PTHR30244:SF34">
    <property type="entry name" value="DTDP-4-AMINO-4,6-DIDEOXYGALACTOSE TRANSAMINASE"/>
    <property type="match status" value="1"/>
</dbReference>
<dbReference type="CDD" id="cd00616">
    <property type="entry name" value="AHBA_syn"/>
    <property type="match status" value="1"/>
</dbReference>
<evidence type="ECO:0000313" key="4">
    <source>
        <dbReference type="EMBL" id="MBD2860427.1"/>
    </source>
</evidence>
<accession>A0A927C5Q5</accession>
<sequence>MNIRLFKPSVGREELQSLEASFTAAWLGLGPRVSEFERKWSSYVGCRESVGVNSCTAALHLALSAYRFPKGKKVLVPELTFAATAMAVLYNGLEPVFVDIDEQTLCISLEDLDRKYDKDCAAVMAVHFAGHPAEMDRLVAWAKPRGVKVIEDSAHSAGGKYKGKTLGTWGDIGCYSFEEKKCMTTGDGGMISSDDADLLKPLRHSRWVGINKDTWERYEANQLNNRDANSWYYEISDIGYKYNMNDMMASIGLAQLEKLDGMNRRRESIIKQYTAGLKGCAKVREALPYHPEHSSYWAYMVRVPDREAFILHMKELGVATGVHYMPLTLHPLFMKYKGETPSAYAIWGELVTLPLFPDLTDEEVAYVLSCIQAYEAKSV</sequence>
<comment type="similarity">
    <text evidence="3">Belongs to the DegT/DnrJ/EryC1 family.</text>
</comment>
<dbReference type="Proteomes" id="UP000639396">
    <property type="component" value="Unassembled WGS sequence"/>
</dbReference>
<dbReference type="GO" id="GO:0000271">
    <property type="term" value="P:polysaccharide biosynthetic process"/>
    <property type="evidence" value="ECO:0007669"/>
    <property type="project" value="TreeGrafter"/>
</dbReference>
<dbReference type="Gene3D" id="3.40.640.10">
    <property type="entry name" value="Type I PLP-dependent aspartate aminotransferase-like (Major domain)"/>
    <property type="match status" value="1"/>
</dbReference>
<evidence type="ECO:0000256" key="3">
    <source>
        <dbReference type="RuleBase" id="RU004508"/>
    </source>
</evidence>
<evidence type="ECO:0000256" key="1">
    <source>
        <dbReference type="PIRSR" id="PIRSR000390-1"/>
    </source>
</evidence>
<dbReference type="Pfam" id="PF01041">
    <property type="entry name" value="DegT_DnrJ_EryC1"/>
    <property type="match status" value="1"/>
</dbReference>
<dbReference type="PANTHER" id="PTHR30244">
    <property type="entry name" value="TRANSAMINASE"/>
    <property type="match status" value="1"/>
</dbReference>
<keyword evidence="5" id="KW-1185">Reference proteome</keyword>
<feature type="active site" description="Proton acceptor" evidence="1">
    <location>
        <position position="181"/>
    </location>
</feature>
<keyword evidence="4" id="KW-0808">Transferase</keyword>
<protein>
    <submittedName>
        <fullName evidence="4">DegT/DnrJ/EryC1/StrS aminotransferase family protein</fullName>
    </submittedName>
</protein>
<dbReference type="InterPro" id="IPR015422">
    <property type="entry name" value="PyrdxlP-dep_Trfase_small"/>
</dbReference>
<dbReference type="InterPro" id="IPR015421">
    <property type="entry name" value="PyrdxlP-dep_Trfase_major"/>
</dbReference>
<proteinExistence type="inferred from homology"/>
<evidence type="ECO:0000313" key="5">
    <source>
        <dbReference type="Proteomes" id="UP000639396"/>
    </source>
</evidence>
<dbReference type="GO" id="GO:0008483">
    <property type="term" value="F:transaminase activity"/>
    <property type="evidence" value="ECO:0007669"/>
    <property type="project" value="UniProtKB-KW"/>
</dbReference>
<dbReference type="PIRSF" id="PIRSF000390">
    <property type="entry name" value="PLP_StrS"/>
    <property type="match status" value="1"/>
</dbReference>
<keyword evidence="2 3" id="KW-0663">Pyridoxal phosphate</keyword>
<dbReference type="EMBL" id="JACXJA010000001">
    <property type="protein sequence ID" value="MBD2860427.1"/>
    <property type="molecule type" value="Genomic_DNA"/>
</dbReference>
<dbReference type="SUPFAM" id="SSF53383">
    <property type="entry name" value="PLP-dependent transferases"/>
    <property type="match status" value="1"/>
</dbReference>
<dbReference type="InterPro" id="IPR015424">
    <property type="entry name" value="PyrdxlP-dep_Trfase"/>
</dbReference>
<comment type="caution">
    <text evidence="4">The sequence shown here is derived from an EMBL/GenBank/DDBJ whole genome shotgun (WGS) entry which is preliminary data.</text>
</comment>
<dbReference type="RefSeq" id="WP_190923592.1">
    <property type="nucleotide sequence ID" value="NZ_JACXJA010000001.1"/>
</dbReference>
<evidence type="ECO:0000256" key="2">
    <source>
        <dbReference type="PIRSR" id="PIRSR000390-2"/>
    </source>
</evidence>
<dbReference type="InterPro" id="IPR000653">
    <property type="entry name" value="DegT/StrS_aminotransferase"/>
</dbReference>
<name>A0A927C5Q5_9BACL</name>
<dbReference type="AlphaFoldDB" id="A0A927C5Q5"/>